<comment type="caution">
    <text evidence="7">The sequence shown here is derived from an EMBL/GenBank/DDBJ whole genome shotgun (WGS) entry which is preliminary data.</text>
</comment>
<keyword evidence="8" id="KW-1185">Reference proteome</keyword>
<feature type="domain" description="ABC transporter" evidence="6">
    <location>
        <begin position="3"/>
        <end position="234"/>
    </location>
</feature>
<evidence type="ECO:0000256" key="1">
    <source>
        <dbReference type="ARBA" id="ARBA00022448"/>
    </source>
</evidence>
<dbReference type="RefSeq" id="WP_057732014.1">
    <property type="nucleotide sequence ID" value="NZ_BJZK01000015.1"/>
</dbReference>
<sequence length="350" mass="37917">MQVKLTDITLSYPSQPPVLTHLNLTVANGELVALLGPSGSGKTTLLNLLAGLLTPSAGTLTFDGTDVTQQDPRQRHIGMVFQDYALYPHLSVLANIAFPLKMAHVKRPERRAQARHYAQLVHVDDQLTKLPRALSGGQQQRVALARALVKHPALLLLDEPLSNLDAALRVELRDEIRRLQRLTGVTTLFVTHDQTDALRIADRIVVLANGQIQQVGTGEQLYRHPHTQFVAEFIGTPRLNCVPYATAAPFLTIPGLPTARTLGIRSEALTLVPATATPQPILAQLTATVTRQVVIGRDRQTNLATPWGSLLSTTLPAMPAGQPVQLAVTARGSFLFDAAGHCIWDGDCDA</sequence>
<gene>
    <name evidence="7" type="ORF">LZY01_13500</name>
</gene>
<reference evidence="7 8" key="1">
    <citation type="submission" date="2019-07" db="EMBL/GenBank/DDBJ databases">
        <title>Whole genome shotgun sequence of Lactobacillus zymae NBRC 107157.</title>
        <authorList>
            <person name="Hosoyama A."/>
            <person name="Uohara A."/>
            <person name="Ohji S."/>
            <person name="Ichikawa N."/>
        </authorList>
    </citation>
    <scope>NUCLEOTIDE SEQUENCE [LARGE SCALE GENOMIC DNA]</scope>
    <source>
        <strain evidence="7 8">NBRC 107157</strain>
    </source>
</reference>
<dbReference type="PROSITE" id="PS00211">
    <property type="entry name" value="ABC_TRANSPORTER_1"/>
    <property type="match status" value="1"/>
</dbReference>
<dbReference type="SMART" id="SM00382">
    <property type="entry name" value="AAA"/>
    <property type="match status" value="1"/>
</dbReference>
<dbReference type="PANTHER" id="PTHR43875:SF1">
    <property type="entry name" value="OSMOPROTECTIVE COMPOUNDS UPTAKE ATP-BINDING PROTEIN GGTA"/>
    <property type="match status" value="1"/>
</dbReference>
<evidence type="ECO:0000256" key="4">
    <source>
        <dbReference type="ARBA" id="ARBA00022840"/>
    </source>
</evidence>
<keyword evidence="4 7" id="KW-0067">ATP-binding</keyword>
<evidence type="ECO:0000256" key="5">
    <source>
        <dbReference type="ARBA" id="ARBA00023136"/>
    </source>
</evidence>
<dbReference type="GO" id="GO:0005524">
    <property type="term" value="F:ATP binding"/>
    <property type="evidence" value="ECO:0007669"/>
    <property type="project" value="UniProtKB-KW"/>
</dbReference>
<evidence type="ECO:0000256" key="2">
    <source>
        <dbReference type="ARBA" id="ARBA00022475"/>
    </source>
</evidence>
<dbReference type="InterPro" id="IPR003439">
    <property type="entry name" value="ABC_transporter-like_ATP-bd"/>
</dbReference>
<protein>
    <submittedName>
        <fullName evidence="7">ABC transporter ATP-binding protein</fullName>
    </submittedName>
</protein>
<keyword evidence="5" id="KW-0472">Membrane</keyword>
<dbReference type="Gene3D" id="2.40.50.100">
    <property type="match status" value="1"/>
</dbReference>
<evidence type="ECO:0000313" key="7">
    <source>
        <dbReference type="EMBL" id="GEO72182.1"/>
    </source>
</evidence>
<keyword evidence="3" id="KW-0547">Nucleotide-binding</keyword>
<dbReference type="InterPro" id="IPR003593">
    <property type="entry name" value="AAA+_ATPase"/>
</dbReference>
<dbReference type="PANTHER" id="PTHR43875">
    <property type="entry name" value="MALTODEXTRIN IMPORT ATP-BINDING PROTEIN MSMX"/>
    <property type="match status" value="1"/>
</dbReference>
<evidence type="ECO:0000256" key="3">
    <source>
        <dbReference type="ARBA" id="ARBA00022741"/>
    </source>
</evidence>
<accession>A0ABQ0WXI0</accession>
<keyword evidence="2" id="KW-1003">Cell membrane</keyword>
<name>A0ABQ0WXI0_9LACO</name>
<dbReference type="Proteomes" id="UP000321794">
    <property type="component" value="Unassembled WGS sequence"/>
</dbReference>
<proteinExistence type="predicted"/>
<dbReference type="PROSITE" id="PS50893">
    <property type="entry name" value="ABC_TRANSPORTER_2"/>
    <property type="match status" value="1"/>
</dbReference>
<dbReference type="InterPro" id="IPR017871">
    <property type="entry name" value="ABC_transporter-like_CS"/>
</dbReference>
<dbReference type="Pfam" id="PF00005">
    <property type="entry name" value="ABC_tran"/>
    <property type="match status" value="1"/>
</dbReference>
<organism evidence="7 8">
    <name type="scientific">Levilactobacillus zymae</name>
    <dbReference type="NCBI Taxonomy" id="267363"/>
    <lineage>
        <taxon>Bacteria</taxon>
        <taxon>Bacillati</taxon>
        <taxon>Bacillota</taxon>
        <taxon>Bacilli</taxon>
        <taxon>Lactobacillales</taxon>
        <taxon>Lactobacillaceae</taxon>
        <taxon>Levilactobacillus</taxon>
    </lineage>
</organism>
<dbReference type="InterPro" id="IPR027417">
    <property type="entry name" value="P-loop_NTPase"/>
</dbReference>
<dbReference type="InterPro" id="IPR015853">
    <property type="entry name" value="ABC_transpr_FbpC"/>
</dbReference>
<keyword evidence="1" id="KW-0813">Transport</keyword>
<evidence type="ECO:0000259" key="6">
    <source>
        <dbReference type="PROSITE" id="PS50893"/>
    </source>
</evidence>
<dbReference type="SUPFAM" id="SSF52540">
    <property type="entry name" value="P-loop containing nucleoside triphosphate hydrolases"/>
    <property type="match status" value="1"/>
</dbReference>
<evidence type="ECO:0000313" key="8">
    <source>
        <dbReference type="Proteomes" id="UP000321794"/>
    </source>
</evidence>
<dbReference type="Gene3D" id="3.40.50.300">
    <property type="entry name" value="P-loop containing nucleotide triphosphate hydrolases"/>
    <property type="match status" value="1"/>
</dbReference>
<dbReference type="CDD" id="cd03259">
    <property type="entry name" value="ABC_Carb_Solutes_like"/>
    <property type="match status" value="1"/>
</dbReference>
<dbReference type="EMBL" id="BJZK01000015">
    <property type="protein sequence ID" value="GEO72182.1"/>
    <property type="molecule type" value="Genomic_DNA"/>
</dbReference>
<dbReference type="InterPro" id="IPR047641">
    <property type="entry name" value="ABC_transpr_MalK/UgpC-like"/>
</dbReference>